<dbReference type="Gene3D" id="3.40.1550.10">
    <property type="entry name" value="CheC-like"/>
    <property type="match status" value="1"/>
</dbReference>
<keyword evidence="4" id="KW-1185">Reference proteome</keyword>
<evidence type="ECO:0000313" key="3">
    <source>
        <dbReference type="EMBL" id="AQP54584.1"/>
    </source>
</evidence>
<sequence>MDNGYTDLQLDVLKELINIGGGNAATSISQLIEQPVNMLVPLIEILPYDVLYDQIMSEDEPVYAIINQVFGDARGVFLFSMTNKSASQITQMMIPDDISLTDDLKESAVKELVNIIVNSFLTALNKELNCHLVSSVPMLTVDMFGSVISSLYMELGQYDDQVMILKNEFIYLGDKIDASLYFIPNEGVLEKLFKLLGL</sequence>
<reference evidence="3 4" key="1">
    <citation type="journal article" date="2010" name="Int. J. Syst. Evol. Microbiol.">
        <title>Vagococcus penaei sp. nov., isolated from spoilage microbiota of cooked shrimp (Penaeus vannamei).</title>
        <authorList>
            <person name="Jaffres E."/>
            <person name="Prevost H."/>
            <person name="Rossero A."/>
            <person name="Joffraud J.J."/>
            <person name="Dousset X."/>
        </authorList>
    </citation>
    <scope>NUCLEOTIDE SEQUENCE [LARGE SCALE GENOMIC DNA]</scope>
    <source>
        <strain evidence="3 4">CD276</strain>
    </source>
</reference>
<evidence type="ECO:0000259" key="1">
    <source>
        <dbReference type="Pfam" id="PF04509"/>
    </source>
</evidence>
<dbReference type="PANTHER" id="PTHR43693:SF1">
    <property type="entry name" value="PROTEIN PHOSPHATASE CHEZ"/>
    <property type="match status" value="1"/>
</dbReference>
<dbReference type="KEGG" id="vpi:BW732_10485"/>
<dbReference type="CDD" id="cd17909">
    <property type="entry name" value="CheC_ClassI"/>
    <property type="match status" value="1"/>
</dbReference>
<evidence type="ECO:0000313" key="4">
    <source>
        <dbReference type="Proteomes" id="UP000188246"/>
    </source>
</evidence>
<name>A0A1Q2D876_9ENTE</name>
<dbReference type="AlphaFoldDB" id="A0A1Q2D876"/>
<dbReference type="STRING" id="633807.BW732_10485"/>
<dbReference type="Pfam" id="PF04509">
    <property type="entry name" value="CheC"/>
    <property type="match status" value="1"/>
</dbReference>
<dbReference type="InterPro" id="IPR007597">
    <property type="entry name" value="CheC"/>
</dbReference>
<dbReference type="GO" id="GO:0016787">
    <property type="term" value="F:hydrolase activity"/>
    <property type="evidence" value="ECO:0007669"/>
    <property type="project" value="InterPro"/>
</dbReference>
<proteinExistence type="predicted"/>
<dbReference type="Proteomes" id="UP000188246">
    <property type="component" value="Chromosome"/>
</dbReference>
<dbReference type="PANTHER" id="PTHR43693">
    <property type="entry name" value="PROTEIN PHOSPHATASE CHEZ"/>
    <property type="match status" value="1"/>
</dbReference>
<accession>A0A1Q2D876</accession>
<dbReference type="RefSeq" id="WP_077276672.1">
    <property type="nucleotide sequence ID" value="NZ_CP019609.1"/>
</dbReference>
<gene>
    <name evidence="3" type="ORF">BW732_10485</name>
</gene>
<dbReference type="InterPro" id="IPR028976">
    <property type="entry name" value="CheC-like_sf"/>
</dbReference>
<dbReference type="EMBL" id="CP019609">
    <property type="protein sequence ID" value="AQP54584.1"/>
    <property type="molecule type" value="Genomic_DNA"/>
</dbReference>
<organism evidence="3 4">
    <name type="scientific">Vagococcus penaei</name>
    <dbReference type="NCBI Taxonomy" id="633807"/>
    <lineage>
        <taxon>Bacteria</taxon>
        <taxon>Bacillati</taxon>
        <taxon>Bacillota</taxon>
        <taxon>Bacilli</taxon>
        <taxon>Lactobacillales</taxon>
        <taxon>Enterococcaceae</taxon>
        <taxon>Vagococcus</taxon>
    </lineage>
</organism>
<protein>
    <submittedName>
        <fullName evidence="3">Chemotaxis protein CheC</fullName>
    </submittedName>
</protein>
<dbReference type="Pfam" id="PF13690">
    <property type="entry name" value="CheX"/>
    <property type="match status" value="1"/>
</dbReference>
<dbReference type="InterPro" id="IPR050992">
    <property type="entry name" value="CheZ_family_phosphatases"/>
</dbReference>
<feature type="domain" description="CheC-like protein" evidence="1">
    <location>
        <begin position="9"/>
        <end position="41"/>
    </location>
</feature>
<feature type="domain" description="Chemotaxis phosphatase CheX-like" evidence="2">
    <location>
        <begin position="67"/>
        <end position="130"/>
    </location>
</feature>
<dbReference type="SUPFAM" id="SSF103039">
    <property type="entry name" value="CheC-like"/>
    <property type="match status" value="1"/>
</dbReference>
<dbReference type="InterPro" id="IPR028051">
    <property type="entry name" value="CheX-like_dom"/>
</dbReference>
<dbReference type="OrthoDB" id="9812187at2"/>
<evidence type="ECO:0000259" key="2">
    <source>
        <dbReference type="Pfam" id="PF13690"/>
    </source>
</evidence>